<reference evidence="1 2" key="1">
    <citation type="submission" date="2014-04" db="EMBL/GenBank/DDBJ databases">
        <authorList>
            <consortium name="DOE Joint Genome Institute"/>
            <person name="Kuo A."/>
            <person name="Kohler A."/>
            <person name="Nagy L.G."/>
            <person name="Floudas D."/>
            <person name="Copeland A."/>
            <person name="Barry K.W."/>
            <person name="Cichocki N."/>
            <person name="Veneault-Fourrey C."/>
            <person name="LaButti K."/>
            <person name="Lindquist E.A."/>
            <person name="Lipzen A."/>
            <person name="Lundell T."/>
            <person name="Morin E."/>
            <person name="Murat C."/>
            <person name="Sun H."/>
            <person name="Tunlid A."/>
            <person name="Henrissat B."/>
            <person name="Grigoriev I.V."/>
            <person name="Hibbett D.S."/>
            <person name="Martin F."/>
            <person name="Nordberg H.P."/>
            <person name="Cantor M.N."/>
            <person name="Hua S.X."/>
        </authorList>
    </citation>
    <scope>NUCLEOTIDE SEQUENCE [LARGE SCALE GENOMIC DNA]</scope>
    <source>
        <strain evidence="1 2">LaAM-08-1</strain>
    </source>
</reference>
<dbReference type="EMBL" id="KN838634">
    <property type="protein sequence ID" value="KIK00022.1"/>
    <property type="molecule type" value="Genomic_DNA"/>
</dbReference>
<dbReference type="Proteomes" id="UP000054477">
    <property type="component" value="Unassembled WGS sequence"/>
</dbReference>
<evidence type="ECO:0000313" key="2">
    <source>
        <dbReference type="Proteomes" id="UP000054477"/>
    </source>
</evidence>
<protein>
    <submittedName>
        <fullName evidence="1">Uncharacterized protein</fullName>
    </submittedName>
</protein>
<name>A0A0C9XQU0_9AGAR</name>
<dbReference type="HOGENOM" id="CLU_2512998_0_0_1"/>
<dbReference type="AlphaFoldDB" id="A0A0C9XQU0"/>
<organism evidence="1 2">
    <name type="scientific">Laccaria amethystina LaAM-08-1</name>
    <dbReference type="NCBI Taxonomy" id="1095629"/>
    <lineage>
        <taxon>Eukaryota</taxon>
        <taxon>Fungi</taxon>
        <taxon>Dikarya</taxon>
        <taxon>Basidiomycota</taxon>
        <taxon>Agaricomycotina</taxon>
        <taxon>Agaricomycetes</taxon>
        <taxon>Agaricomycetidae</taxon>
        <taxon>Agaricales</taxon>
        <taxon>Agaricineae</taxon>
        <taxon>Hydnangiaceae</taxon>
        <taxon>Laccaria</taxon>
    </lineage>
</organism>
<sequence>MGRNRAERLKDKHDSERRNISLRYTGCICFCSVCFPYKRKLRDPTSSYLAPLLGQAVAPKDKETEECCGQLKMDINFAQCDLYMR</sequence>
<keyword evidence="2" id="KW-1185">Reference proteome</keyword>
<gene>
    <name evidence="1" type="ORF">K443DRAFT_619573</name>
</gene>
<reference evidence="2" key="2">
    <citation type="submission" date="2015-01" db="EMBL/GenBank/DDBJ databases">
        <title>Evolutionary Origins and Diversification of the Mycorrhizal Mutualists.</title>
        <authorList>
            <consortium name="DOE Joint Genome Institute"/>
            <consortium name="Mycorrhizal Genomics Consortium"/>
            <person name="Kohler A."/>
            <person name="Kuo A."/>
            <person name="Nagy L.G."/>
            <person name="Floudas D."/>
            <person name="Copeland A."/>
            <person name="Barry K.W."/>
            <person name="Cichocki N."/>
            <person name="Veneault-Fourrey C."/>
            <person name="LaButti K."/>
            <person name="Lindquist E.A."/>
            <person name="Lipzen A."/>
            <person name="Lundell T."/>
            <person name="Morin E."/>
            <person name="Murat C."/>
            <person name="Riley R."/>
            <person name="Ohm R."/>
            <person name="Sun H."/>
            <person name="Tunlid A."/>
            <person name="Henrissat B."/>
            <person name="Grigoriev I.V."/>
            <person name="Hibbett D.S."/>
            <person name="Martin F."/>
        </authorList>
    </citation>
    <scope>NUCLEOTIDE SEQUENCE [LARGE SCALE GENOMIC DNA]</scope>
    <source>
        <strain evidence="2">LaAM-08-1</strain>
    </source>
</reference>
<evidence type="ECO:0000313" key="1">
    <source>
        <dbReference type="EMBL" id="KIK00022.1"/>
    </source>
</evidence>
<accession>A0A0C9XQU0</accession>
<proteinExistence type="predicted"/>